<dbReference type="GO" id="GO:0016020">
    <property type="term" value="C:membrane"/>
    <property type="evidence" value="ECO:0007669"/>
    <property type="project" value="GOC"/>
</dbReference>
<dbReference type="Pfam" id="PF04488">
    <property type="entry name" value="Gly_transf_sug"/>
    <property type="match status" value="1"/>
</dbReference>
<gene>
    <name evidence="2" type="ORF">QE369_003683</name>
</gene>
<dbReference type="SUPFAM" id="SSF53448">
    <property type="entry name" value="Nucleotide-diphospho-sugar transferases"/>
    <property type="match status" value="1"/>
</dbReference>
<accession>A0AAJ2BBX4</accession>
<keyword evidence="1 2" id="KW-0808">Transferase</keyword>
<dbReference type="EC" id="2.4.1.370" evidence="2"/>
<dbReference type="PANTHER" id="PTHR32385">
    <property type="entry name" value="MANNOSYL PHOSPHORYLINOSITOL CERAMIDE SYNTHASE"/>
    <property type="match status" value="1"/>
</dbReference>
<proteinExistence type="predicted"/>
<dbReference type="InterPro" id="IPR029044">
    <property type="entry name" value="Nucleotide-diphossugar_trans"/>
</dbReference>
<keyword evidence="2" id="KW-0328">Glycosyltransferase</keyword>
<dbReference type="Gene3D" id="3.90.550.20">
    <property type="match status" value="1"/>
</dbReference>
<dbReference type="InterPro" id="IPR051706">
    <property type="entry name" value="Glycosyltransferase_domain"/>
</dbReference>
<evidence type="ECO:0000256" key="1">
    <source>
        <dbReference type="ARBA" id="ARBA00022679"/>
    </source>
</evidence>
<evidence type="ECO:0000313" key="2">
    <source>
        <dbReference type="EMBL" id="MDR6103486.1"/>
    </source>
</evidence>
<name>A0AAJ2BBX4_9HYPH</name>
<dbReference type="GO" id="GO:0051999">
    <property type="term" value="P:mannosyl-inositol phosphorylceramide biosynthetic process"/>
    <property type="evidence" value="ECO:0007669"/>
    <property type="project" value="TreeGrafter"/>
</dbReference>
<organism evidence="2 3">
    <name type="scientific">Agrobacterium larrymoorei</name>
    <dbReference type="NCBI Taxonomy" id="160699"/>
    <lineage>
        <taxon>Bacteria</taxon>
        <taxon>Pseudomonadati</taxon>
        <taxon>Pseudomonadota</taxon>
        <taxon>Alphaproteobacteria</taxon>
        <taxon>Hyphomicrobiales</taxon>
        <taxon>Rhizobiaceae</taxon>
        <taxon>Rhizobium/Agrobacterium group</taxon>
        <taxon>Agrobacterium</taxon>
    </lineage>
</organism>
<evidence type="ECO:0000313" key="3">
    <source>
        <dbReference type="Proteomes" id="UP001255601"/>
    </source>
</evidence>
<reference evidence="2" key="1">
    <citation type="submission" date="2023-08" db="EMBL/GenBank/DDBJ databases">
        <title>Functional and genomic diversity of the sorghum phyllosphere microbiome.</title>
        <authorList>
            <person name="Shade A."/>
        </authorList>
    </citation>
    <scope>NUCLEOTIDE SEQUENCE</scope>
    <source>
        <strain evidence="2">SORGH_AS_0974</strain>
    </source>
</reference>
<dbReference type="GO" id="GO:0103064">
    <property type="term" value="F:inositol phosphorylceramide mannosyltransferase activity"/>
    <property type="evidence" value="ECO:0007669"/>
    <property type="project" value="UniProtKB-EC"/>
</dbReference>
<dbReference type="EMBL" id="JAVIZC010000003">
    <property type="protein sequence ID" value="MDR6103486.1"/>
    <property type="molecule type" value="Genomic_DNA"/>
</dbReference>
<dbReference type="AlphaFoldDB" id="A0AAJ2BBX4"/>
<dbReference type="InterPro" id="IPR007577">
    <property type="entry name" value="GlycoTrfase_DXD_sugar-bd_CS"/>
</dbReference>
<sequence>MPDKATFDATLADIRRLLAEKDFAAAEDRLAVLSLAGNQHLMGETTALGLPRRLHSAYLRLAKAKGDAIAKAGYQYLLVPPPEAFAPYGRFSADERRAIAQKNREAVPKLLHQIWIGTKDVPPSTAAWRKHAEANGYAYRLWREADLEAEGIDADPIFRRMLEDGDYPGAVDVARYFILSRVGGIYLDCDFYPAREDLSFGDILPMVGLTAFAEETPRLTGQGSVLLANSFIATPPGHPVFERILQALPEIAERLPRAPAWWGTGPLIFTVVARAGSVTLAGADFVSAILADRAEFSAVEEARAEAQEKGDGLLIAWKSW</sequence>
<dbReference type="Proteomes" id="UP001255601">
    <property type="component" value="Unassembled WGS sequence"/>
</dbReference>
<comment type="caution">
    <text evidence="2">The sequence shown here is derived from an EMBL/GenBank/DDBJ whole genome shotgun (WGS) entry which is preliminary data.</text>
</comment>
<dbReference type="PANTHER" id="PTHR32385:SF15">
    <property type="entry name" value="INOSITOL PHOSPHOCERAMIDE MANNOSYLTRANSFERASE 1"/>
    <property type="match status" value="1"/>
</dbReference>
<protein>
    <submittedName>
        <fullName evidence="2">Mannosyltransferase OCH1-like enzyme</fullName>
        <ecNumber evidence="2">2.4.1.370</ecNumber>
    </submittedName>
</protein>
<dbReference type="RefSeq" id="WP_309771864.1">
    <property type="nucleotide sequence ID" value="NZ_JAVIZC010000003.1"/>
</dbReference>